<evidence type="ECO:0000313" key="3">
    <source>
        <dbReference type="Proteomes" id="UP000189933"/>
    </source>
</evidence>
<dbReference type="SUPFAM" id="SSF158397">
    <property type="entry name" value="TM1646-like"/>
    <property type="match status" value="1"/>
</dbReference>
<feature type="region of interest" description="Disordered" evidence="1">
    <location>
        <begin position="1"/>
        <end position="25"/>
    </location>
</feature>
<accession>A0A1T4QL00</accession>
<name>A0A1T4QL00_9FIRM</name>
<proteinExistence type="predicted"/>
<dbReference type="Gene3D" id="1.20.120.490">
    <property type="entry name" value="Hypothetical protein TM1646-like domain"/>
    <property type="match status" value="1"/>
</dbReference>
<dbReference type="Pfam" id="PF03885">
    <property type="entry name" value="DUF327"/>
    <property type="match status" value="1"/>
</dbReference>
<dbReference type="Proteomes" id="UP000189933">
    <property type="component" value="Unassembled WGS sequence"/>
</dbReference>
<gene>
    <name evidence="2" type="ORF">SAMN02745885_01713</name>
</gene>
<dbReference type="OrthoDB" id="1680946at2"/>
<dbReference type="EMBL" id="FUXM01000019">
    <property type="protein sequence ID" value="SKA04384.1"/>
    <property type="molecule type" value="Genomic_DNA"/>
</dbReference>
<dbReference type="RefSeq" id="WP_078665756.1">
    <property type="nucleotide sequence ID" value="NZ_FUXM01000019.1"/>
</dbReference>
<dbReference type="InterPro" id="IPR005585">
    <property type="entry name" value="DUF327"/>
</dbReference>
<feature type="compositionally biased region" description="Gly residues" evidence="1">
    <location>
        <begin position="9"/>
        <end position="18"/>
    </location>
</feature>
<evidence type="ECO:0000256" key="1">
    <source>
        <dbReference type="SAM" id="MobiDB-lite"/>
    </source>
</evidence>
<organism evidence="2 3">
    <name type="scientific">Carboxydocella sporoproducens DSM 16521</name>
    <dbReference type="NCBI Taxonomy" id="1121270"/>
    <lineage>
        <taxon>Bacteria</taxon>
        <taxon>Bacillati</taxon>
        <taxon>Bacillota</taxon>
        <taxon>Clostridia</taxon>
        <taxon>Eubacteriales</taxon>
        <taxon>Clostridiales Family XVI. Incertae Sedis</taxon>
        <taxon>Carboxydocella</taxon>
    </lineage>
</organism>
<evidence type="ECO:0000313" key="2">
    <source>
        <dbReference type="EMBL" id="SKA04384.1"/>
    </source>
</evidence>
<sequence>MKISDLRRGPGGLPGIDGPGREKDGEARRADFNEQLIKAQTTETRKQLDKLIKDIEVQGQRLANHRTLVELKRYKEMVRNFLREVVSSGYQVREETGWDRRGRYKVHVLVDKVNAKLEELTEEILQKEKSQVEILARVDEIRGLLVDMYT</sequence>
<evidence type="ECO:0008006" key="4">
    <source>
        <dbReference type="Google" id="ProtNLM"/>
    </source>
</evidence>
<dbReference type="InterPro" id="IPR024042">
    <property type="entry name" value="TM1646-like_dom_sf"/>
</dbReference>
<keyword evidence="3" id="KW-1185">Reference proteome</keyword>
<protein>
    <recommendedName>
        <fullName evidence="4">DUF327 domain-containing protein</fullName>
    </recommendedName>
</protein>
<reference evidence="3" key="1">
    <citation type="submission" date="2017-02" db="EMBL/GenBank/DDBJ databases">
        <authorList>
            <person name="Varghese N."/>
            <person name="Submissions S."/>
        </authorList>
    </citation>
    <scope>NUCLEOTIDE SEQUENCE [LARGE SCALE GENOMIC DNA]</scope>
    <source>
        <strain evidence="3">DSM 16521</strain>
    </source>
</reference>
<dbReference type="AlphaFoldDB" id="A0A1T4QL00"/>